<evidence type="ECO:0000256" key="1">
    <source>
        <dbReference type="ARBA" id="ARBA00010790"/>
    </source>
</evidence>
<dbReference type="Pfam" id="PF05199">
    <property type="entry name" value="GMC_oxred_C"/>
    <property type="match status" value="1"/>
</dbReference>
<dbReference type="RefSeq" id="WP_395806368.1">
    <property type="nucleotide sequence ID" value="NZ_CP043494.1"/>
</dbReference>
<keyword evidence="3" id="KW-0274">FAD</keyword>
<sequence length="847" mass="93012">MSYGDHVGIRFRDVLSGEVTSPGESRRQRFGLDLSVEIPSLRKFIESDVHQGQVRSGAIEWEDGGRPARFTVQRGTLTLFRSEPTNRRRKHFDVDVEFQGPADRDVLLHGEKDLFDDGHLDVIDAAKDMATLRTVVLTDEASHRVLARGRAAANLTDTLLQFQGLSVVNATSPDERRAAQRAFIGFMNRELAEVYSSLPFVAAEGEFLSWPEQVALLLLADVMLPEQRVIPPIEIVRTVERFLRNANVPLLNKVRPALAALGALEGMIRLDREGLRVDVRKILNGPPGVLRDALDLVHTMVVVPYYSHRRVDSQVGYSRFEPRPLKRPRLPLPLTAKPEPLYDFIIAGSGVAGSLLASRLTAEGKTVLLLEAGKYHREQNLTDDEIDAVSKLYKTGGLQRAVDKGRPAGRERTFSVLQAECVGGGALVNNAVCFQLPEHAFQQWLRSGFPFSKEEMKAAYEFIARELPIIPSSATGGRLNPAAELLAAAYGPARPFPVNEPLQPGLFECNVNIEAKDGFDTGCVGCGYCNLGCAFERKRNALQIYLPRAVQTGKLHIMAGARLQTLVRAGSGKIQKAVVVVGPERKKVEVRAKHYVLSCGPVASSVVLHNVEGLRNRLIGRRFSANVGSPVHAFLEQRIRSFHALQIAHYYVPPGKEPGFVMETWFNPPATQALAMPGFLEEHFQRMLQYDRLVAAAPLVGTEAMGTIHPDGTIELPVGDPELTRMRSGIAAIARGFLSAGDAHRVNEVLVSTRRGLSLRSLDDVAAFERSFTDLRDLTIGTGHPQGGNGISHDARVGVVDASFRVRGTDNLYVCDGSIFPNSATVNPQWTIMALAHLCAQRLAALH</sequence>
<dbReference type="InterPro" id="IPR007867">
    <property type="entry name" value="GMC_OxRtase_C"/>
</dbReference>
<dbReference type="InterPro" id="IPR036188">
    <property type="entry name" value="FAD/NAD-bd_sf"/>
</dbReference>
<feature type="domain" description="Glucose-methanol-choline oxidoreductase N-terminal" evidence="5">
    <location>
        <begin position="342"/>
        <end position="624"/>
    </location>
</feature>
<evidence type="ECO:0000259" key="6">
    <source>
        <dbReference type="Pfam" id="PF05199"/>
    </source>
</evidence>
<dbReference type="SUPFAM" id="SSF51905">
    <property type="entry name" value="FAD/NAD(P)-binding domain"/>
    <property type="match status" value="1"/>
</dbReference>
<accession>A0ABY9WZZ7</accession>
<keyword evidence="4" id="KW-0560">Oxidoreductase</keyword>
<dbReference type="PANTHER" id="PTHR46056">
    <property type="entry name" value="LONG-CHAIN-ALCOHOL OXIDASE"/>
    <property type="match status" value="1"/>
</dbReference>
<keyword evidence="2" id="KW-0285">Flavoprotein</keyword>
<evidence type="ECO:0000313" key="8">
    <source>
        <dbReference type="Proteomes" id="UP001611383"/>
    </source>
</evidence>
<dbReference type="Pfam" id="PF00732">
    <property type="entry name" value="GMC_oxred_N"/>
    <property type="match status" value="1"/>
</dbReference>
<keyword evidence="8" id="KW-1185">Reference proteome</keyword>
<comment type="similarity">
    <text evidence="1">Belongs to the GMC oxidoreductase family.</text>
</comment>
<dbReference type="PANTHER" id="PTHR46056:SF12">
    <property type="entry name" value="LONG-CHAIN-ALCOHOL OXIDASE"/>
    <property type="match status" value="1"/>
</dbReference>
<evidence type="ECO:0000256" key="4">
    <source>
        <dbReference type="ARBA" id="ARBA00023002"/>
    </source>
</evidence>
<evidence type="ECO:0000256" key="3">
    <source>
        <dbReference type="ARBA" id="ARBA00022827"/>
    </source>
</evidence>
<dbReference type="EMBL" id="CP043494">
    <property type="protein sequence ID" value="WNG48716.1"/>
    <property type="molecule type" value="Genomic_DNA"/>
</dbReference>
<proteinExistence type="inferred from homology"/>
<protein>
    <submittedName>
        <fullName evidence="7">GMC family oxidoreductase</fullName>
    </submittedName>
</protein>
<reference evidence="7 8" key="1">
    <citation type="submission" date="2019-08" db="EMBL/GenBank/DDBJ databases">
        <title>Archangium and Cystobacter genomes.</title>
        <authorList>
            <person name="Chen I.-C.K."/>
            <person name="Wielgoss S."/>
        </authorList>
    </citation>
    <scope>NUCLEOTIDE SEQUENCE [LARGE SCALE GENOMIC DNA]</scope>
    <source>
        <strain evidence="7 8">Cbm 6</strain>
    </source>
</reference>
<dbReference type="InterPro" id="IPR000172">
    <property type="entry name" value="GMC_OxRdtase_N"/>
</dbReference>
<evidence type="ECO:0000259" key="5">
    <source>
        <dbReference type="Pfam" id="PF00732"/>
    </source>
</evidence>
<evidence type="ECO:0000313" key="7">
    <source>
        <dbReference type="EMBL" id="WNG48716.1"/>
    </source>
</evidence>
<organism evidence="7 8">
    <name type="scientific">Archangium minus</name>
    <dbReference type="NCBI Taxonomy" id="83450"/>
    <lineage>
        <taxon>Bacteria</taxon>
        <taxon>Pseudomonadati</taxon>
        <taxon>Myxococcota</taxon>
        <taxon>Myxococcia</taxon>
        <taxon>Myxococcales</taxon>
        <taxon>Cystobacterineae</taxon>
        <taxon>Archangiaceae</taxon>
        <taxon>Archangium</taxon>
    </lineage>
</organism>
<evidence type="ECO:0000256" key="2">
    <source>
        <dbReference type="ARBA" id="ARBA00022630"/>
    </source>
</evidence>
<dbReference type="Gene3D" id="3.50.50.60">
    <property type="entry name" value="FAD/NAD(P)-binding domain"/>
    <property type="match status" value="2"/>
</dbReference>
<name>A0ABY9WZZ7_9BACT</name>
<feature type="domain" description="Glucose-methanol-choline oxidoreductase C-terminal" evidence="6">
    <location>
        <begin position="722"/>
        <end position="836"/>
    </location>
</feature>
<dbReference type="Proteomes" id="UP001611383">
    <property type="component" value="Chromosome"/>
</dbReference>
<gene>
    <name evidence="7" type="ORF">F0U60_34820</name>
</gene>